<dbReference type="KEGG" id="tper:IWA51_02030"/>
<proteinExistence type="predicted"/>
<gene>
    <name evidence="3" type="ORF">IWA51_02030</name>
</gene>
<dbReference type="SMART" id="SM00028">
    <property type="entry name" value="TPR"/>
    <property type="match status" value="4"/>
</dbReference>
<feature type="signal peptide" evidence="2">
    <location>
        <begin position="1"/>
        <end position="27"/>
    </location>
</feature>
<dbReference type="PROSITE" id="PS50005">
    <property type="entry name" value="TPR"/>
    <property type="match status" value="1"/>
</dbReference>
<evidence type="ECO:0008006" key="5">
    <source>
        <dbReference type="Google" id="ProtNLM"/>
    </source>
</evidence>
<keyword evidence="4" id="KW-1185">Reference proteome</keyword>
<evidence type="ECO:0000256" key="1">
    <source>
        <dbReference type="PROSITE-ProRule" id="PRU00339"/>
    </source>
</evidence>
<dbReference type="PROSITE" id="PS51257">
    <property type="entry name" value="PROKAR_LIPOPROTEIN"/>
    <property type="match status" value="1"/>
</dbReference>
<accession>A0A7T3V5X6</accession>
<feature type="repeat" description="TPR" evidence="1">
    <location>
        <begin position="529"/>
        <end position="562"/>
    </location>
</feature>
<feature type="chain" id="PRO_5032738705" description="Tetratricopeptide repeat protein" evidence="2">
    <location>
        <begin position="28"/>
        <end position="578"/>
    </location>
</feature>
<name>A0A7T3V5X6_9SPIR</name>
<dbReference type="InterPro" id="IPR011990">
    <property type="entry name" value="TPR-like_helical_dom_sf"/>
</dbReference>
<reference evidence="3 4" key="1">
    <citation type="submission" date="2020-11" db="EMBL/GenBank/DDBJ databases">
        <title>Treponema Peruensis nv. sp., first commensal Treponema isolated from human feces.</title>
        <authorList>
            <person name="Belkhou C."/>
            <person name="Raes J."/>
        </authorList>
    </citation>
    <scope>NUCLEOTIDE SEQUENCE [LARGE SCALE GENOMIC DNA]</scope>
    <source>
        <strain evidence="3 4">RCC2812</strain>
    </source>
</reference>
<sequence>MSRGKGRITFSALFAVPLLFFSCASTPKPDGTSKIPSDDSVVTVTIPSSRKESRAYFSSISSRVMELVEIGSPKTLRQAASLLHKSVQEEYETNERVLLAVCAEIMHIVWPSEQVTWDVPQSDTVNPYMGAIDSARRGIYDSSTGNSDFLTILLPSLVLLSGVDRSDYYDVSEQSLSQALSMRPDSVLANYLLGKLKSARKDYDAAFSYFEQCRKYAAEVFEVKFALAETLFLRGDMSRSLALSEELLSSYPQNVQLLEICAESSFALGKMEKSESYVVRVLSLEPENLRYVLFRARILMEKGDFIRAASLLDAYARNDVSSKNYLVLRARLQRDWNKNNTAASETIASAMNLYPGDSEVLLLAAQIASSANTSINGMDALEIAQKVLEQDPSSLSAAKICISELIRKGEWQKAYTMSLGIMGRSSDSEIISNHIDICLALSKFTEATECADRMYKNAPQSEAAQQAYIKVLVATGQRSLAKQMIASLMDGSGARMKSFLYYQRSFFGATEDEILGDLRSSLTANPRNRDALFRLYKIYYAKKDWRRAQYYLKQVVALDPLNTEVLRLNSELNSLLGK</sequence>
<keyword evidence="1" id="KW-0802">TPR repeat</keyword>
<keyword evidence="2" id="KW-0732">Signal</keyword>
<evidence type="ECO:0000313" key="3">
    <source>
        <dbReference type="EMBL" id="QQA01420.1"/>
    </source>
</evidence>
<dbReference type="Gene3D" id="1.25.40.10">
    <property type="entry name" value="Tetratricopeptide repeat domain"/>
    <property type="match status" value="2"/>
</dbReference>
<dbReference type="EMBL" id="CP064936">
    <property type="protein sequence ID" value="QQA01420.1"/>
    <property type="molecule type" value="Genomic_DNA"/>
</dbReference>
<dbReference type="PANTHER" id="PTHR12558:SF13">
    <property type="entry name" value="CELL DIVISION CYCLE PROTEIN 27 HOMOLOG"/>
    <property type="match status" value="1"/>
</dbReference>
<organism evidence="3 4">
    <name type="scientific">Treponema peruense</name>
    <dbReference type="NCBI Taxonomy" id="2787628"/>
    <lineage>
        <taxon>Bacteria</taxon>
        <taxon>Pseudomonadati</taxon>
        <taxon>Spirochaetota</taxon>
        <taxon>Spirochaetia</taxon>
        <taxon>Spirochaetales</taxon>
        <taxon>Treponemataceae</taxon>
        <taxon>Treponema</taxon>
    </lineage>
</organism>
<dbReference type="PANTHER" id="PTHR12558">
    <property type="entry name" value="CELL DIVISION CYCLE 16,23,27"/>
    <property type="match status" value="1"/>
</dbReference>
<dbReference type="SUPFAM" id="SSF48452">
    <property type="entry name" value="TPR-like"/>
    <property type="match status" value="2"/>
</dbReference>
<dbReference type="RefSeq" id="WP_198442955.1">
    <property type="nucleotide sequence ID" value="NZ_CBCSHE010000012.1"/>
</dbReference>
<dbReference type="InterPro" id="IPR019734">
    <property type="entry name" value="TPR_rpt"/>
</dbReference>
<dbReference type="Proteomes" id="UP000595224">
    <property type="component" value="Chromosome"/>
</dbReference>
<dbReference type="AlphaFoldDB" id="A0A7T3V5X6"/>
<protein>
    <recommendedName>
        <fullName evidence="5">Tetratricopeptide repeat protein</fullName>
    </recommendedName>
</protein>
<evidence type="ECO:0000256" key="2">
    <source>
        <dbReference type="SAM" id="SignalP"/>
    </source>
</evidence>
<evidence type="ECO:0000313" key="4">
    <source>
        <dbReference type="Proteomes" id="UP000595224"/>
    </source>
</evidence>